<protein>
    <submittedName>
        <fullName evidence="1">YdcF family protein</fullName>
    </submittedName>
</protein>
<evidence type="ECO:0000313" key="1">
    <source>
        <dbReference type="EMBL" id="TDE07487.1"/>
    </source>
</evidence>
<dbReference type="EMBL" id="SMKZ01000030">
    <property type="protein sequence ID" value="TDE07487.1"/>
    <property type="molecule type" value="Genomic_DNA"/>
</dbReference>
<accession>A0A4R5D4S5</accession>
<evidence type="ECO:0000313" key="2">
    <source>
        <dbReference type="Proteomes" id="UP000294739"/>
    </source>
</evidence>
<dbReference type="OrthoDB" id="4772924at2"/>
<sequence length="174" mass="19044">MRWPGGKRRRAVIAAAVLLVLLAVEARLFVFPHADTPAPADAIIVFAGPGERTAYGWDLARDGLAPVVVVSIHDPGLCEPVDDSPEEICVVPSPPTTRGEARMLAGLARERDWDHVVVVTSASQSLRAELRIERCYDGRVDMVTVREDGLFQQLYRVVYENGALLKALLSQRGC</sequence>
<organism evidence="1 2">
    <name type="scientific">Jiangella asiatica</name>
    <dbReference type="NCBI Taxonomy" id="2530372"/>
    <lineage>
        <taxon>Bacteria</taxon>
        <taxon>Bacillati</taxon>
        <taxon>Actinomycetota</taxon>
        <taxon>Actinomycetes</taxon>
        <taxon>Jiangellales</taxon>
        <taxon>Jiangellaceae</taxon>
        <taxon>Jiangella</taxon>
    </lineage>
</organism>
<dbReference type="RefSeq" id="WP_131897714.1">
    <property type="nucleotide sequence ID" value="NZ_SMKZ01000030.1"/>
</dbReference>
<dbReference type="AlphaFoldDB" id="A0A4R5D4S5"/>
<name>A0A4R5D4S5_9ACTN</name>
<gene>
    <name evidence="1" type="ORF">E1269_19840</name>
</gene>
<dbReference type="Proteomes" id="UP000294739">
    <property type="component" value="Unassembled WGS sequence"/>
</dbReference>
<dbReference type="InParanoid" id="A0A4R5D4S5"/>
<comment type="caution">
    <text evidence="1">The sequence shown here is derived from an EMBL/GenBank/DDBJ whole genome shotgun (WGS) entry which is preliminary data.</text>
</comment>
<keyword evidence="2" id="KW-1185">Reference proteome</keyword>
<reference evidence="1 2" key="1">
    <citation type="submission" date="2019-03" db="EMBL/GenBank/DDBJ databases">
        <title>Draft genome sequences of novel Actinobacteria.</title>
        <authorList>
            <person name="Sahin N."/>
            <person name="Ay H."/>
            <person name="Saygin H."/>
        </authorList>
    </citation>
    <scope>NUCLEOTIDE SEQUENCE [LARGE SCALE GENOMIC DNA]</scope>
    <source>
        <strain evidence="1 2">5K138</strain>
    </source>
</reference>
<proteinExistence type="predicted"/>